<sequence>MQQSLKRFARIANWRKIERNYSGSNFLSNWFVYLIRTRNGALYTGITKDVERRFSEHQSGGPRAAKALRGRGPLKLEFYCAVADKSEALKLEMQIKKWPKKKKEALIAGSVGGTTAGEQLRASREMA</sequence>
<dbReference type="PROSITE" id="PS50164">
    <property type="entry name" value="GIY_YIG"/>
    <property type="match status" value="1"/>
</dbReference>
<evidence type="ECO:0000313" key="4">
    <source>
        <dbReference type="Proteomes" id="UP001209730"/>
    </source>
</evidence>
<evidence type="ECO:0000259" key="2">
    <source>
        <dbReference type="PROSITE" id="PS50164"/>
    </source>
</evidence>
<accession>A0AB35HVF3</accession>
<dbReference type="Gene3D" id="3.40.1440.10">
    <property type="entry name" value="GIY-YIG endonuclease"/>
    <property type="match status" value="1"/>
</dbReference>
<dbReference type="InterPro" id="IPR000305">
    <property type="entry name" value="GIY-YIG_endonuc"/>
</dbReference>
<dbReference type="PANTHER" id="PTHR34477">
    <property type="entry name" value="UPF0213 PROTEIN YHBQ"/>
    <property type="match status" value="1"/>
</dbReference>
<dbReference type="GeneID" id="76607587"/>
<evidence type="ECO:0000256" key="1">
    <source>
        <dbReference type="ARBA" id="ARBA00007435"/>
    </source>
</evidence>
<protein>
    <submittedName>
        <fullName evidence="3">GIY-YIG nuclease family protein</fullName>
    </submittedName>
</protein>
<evidence type="ECO:0000313" key="3">
    <source>
        <dbReference type="EMBL" id="MCX2800921.1"/>
    </source>
</evidence>
<dbReference type="PANTHER" id="PTHR34477:SF1">
    <property type="entry name" value="UPF0213 PROTEIN YHBQ"/>
    <property type="match status" value="1"/>
</dbReference>
<dbReference type="SMART" id="SM00465">
    <property type="entry name" value="GIYc"/>
    <property type="match status" value="1"/>
</dbReference>
<dbReference type="Pfam" id="PF01541">
    <property type="entry name" value="GIY-YIG"/>
    <property type="match status" value="1"/>
</dbReference>
<organism evidence="3 4">
    <name type="scientific">Microbulbifer thermotolerans</name>
    <dbReference type="NCBI Taxonomy" id="252514"/>
    <lineage>
        <taxon>Bacteria</taxon>
        <taxon>Pseudomonadati</taxon>
        <taxon>Pseudomonadota</taxon>
        <taxon>Gammaproteobacteria</taxon>
        <taxon>Cellvibrionales</taxon>
        <taxon>Microbulbiferaceae</taxon>
        <taxon>Microbulbifer</taxon>
    </lineage>
</organism>
<gene>
    <name evidence="3" type="ORF">OQJ68_03885</name>
</gene>
<dbReference type="AlphaFoldDB" id="A0AB35HVF3"/>
<proteinExistence type="inferred from homology"/>
<reference evidence="3" key="1">
    <citation type="submission" date="2022-11" db="EMBL/GenBank/DDBJ databases">
        <title>Chitin-degrading and fungicidal potential of chitinolytic bacterial strains from marine environment of the Pacific Ocean regions.</title>
        <authorList>
            <person name="Pentekhina I."/>
            <person name="Nedashkovskaya O."/>
            <person name="Seitkalieva A."/>
            <person name="Podvolotskaya A."/>
            <person name="Tekutyeva L."/>
            <person name="Balabanova L."/>
        </authorList>
    </citation>
    <scope>NUCLEOTIDE SEQUENCE</scope>
    <source>
        <strain evidence="3">KMM 6838</strain>
    </source>
</reference>
<dbReference type="EMBL" id="JAPHQB010000004">
    <property type="protein sequence ID" value="MCX2800921.1"/>
    <property type="molecule type" value="Genomic_DNA"/>
</dbReference>
<dbReference type="InterPro" id="IPR050190">
    <property type="entry name" value="UPF0213_domain"/>
</dbReference>
<comment type="similarity">
    <text evidence="1">Belongs to the UPF0213 family.</text>
</comment>
<dbReference type="CDD" id="cd10456">
    <property type="entry name" value="GIY-YIG_UPF0213"/>
    <property type="match status" value="1"/>
</dbReference>
<dbReference type="Proteomes" id="UP001209730">
    <property type="component" value="Unassembled WGS sequence"/>
</dbReference>
<feature type="domain" description="GIY-YIG" evidence="2">
    <location>
        <begin position="28"/>
        <end position="105"/>
    </location>
</feature>
<comment type="caution">
    <text evidence="3">The sequence shown here is derived from an EMBL/GenBank/DDBJ whole genome shotgun (WGS) entry which is preliminary data.</text>
</comment>
<dbReference type="SUPFAM" id="SSF82771">
    <property type="entry name" value="GIY-YIG endonuclease"/>
    <property type="match status" value="1"/>
</dbReference>
<dbReference type="InterPro" id="IPR035901">
    <property type="entry name" value="GIY-YIG_endonuc_sf"/>
</dbReference>
<name>A0AB35HVF3_MICTH</name>
<dbReference type="RefSeq" id="WP_231902475.1">
    <property type="nucleotide sequence ID" value="NZ_CP014864.1"/>
</dbReference>